<dbReference type="EMBL" id="JASPKY010000348">
    <property type="protein sequence ID" value="KAK9704512.1"/>
    <property type="molecule type" value="Genomic_DNA"/>
</dbReference>
<protein>
    <submittedName>
        <fullName evidence="1">Uncharacterized protein</fullName>
    </submittedName>
</protein>
<proteinExistence type="predicted"/>
<reference evidence="1 2" key="1">
    <citation type="journal article" date="2024" name="BMC Genomics">
        <title>De novo assembly and annotation of Popillia japonica's genome with initial clues to its potential as an invasive pest.</title>
        <authorList>
            <person name="Cucini C."/>
            <person name="Boschi S."/>
            <person name="Funari R."/>
            <person name="Cardaioli E."/>
            <person name="Iannotti N."/>
            <person name="Marturano G."/>
            <person name="Paoli F."/>
            <person name="Bruttini M."/>
            <person name="Carapelli A."/>
            <person name="Frati F."/>
            <person name="Nardi F."/>
        </authorList>
    </citation>
    <scope>NUCLEOTIDE SEQUENCE [LARGE SCALE GENOMIC DNA]</scope>
    <source>
        <strain evidence="1">DMR45628</strain>
    </source>
</reference>
<comment type="caution">
    <text evidence="1">The sequence shown here is derived from an EMBL/GenBank/DDBJ whole genome shotgun (WGS) entry which is preliminary data.</text>
</comment>
<accession>A0AAW1JJF0</accession>
<dbReference type="Proteomes" id="UP001458880">
    <property type="component" value="Unassembled WGS sequence"/>
</dbReference>
<dbReference type="AlphaFoldDB" id="A0AAW1JJF0"/>
<evidence type="ECO:0000313" key="1">
    <source>
        <dbReference type="EMBL" id="KAK9704512.1"/>
    </source>
</evidence>
<keyword evidence="2" id="KW-1185">Reference proteome</keyword>
<evidence type="ECO:0000313" key="2">
    <source>
        <dbReference type="Proteomes" id="UP001458880"/>
    </source>
</evidence>
<sequence length="147" mass="17381">MEEINIEPKKRTTGEPSDKYVPFEKLELIPIVWCTHRLQRKVGIDPYSVVYPPTAKSADWIEICYIYTDYHLEIHLDTKKTQNPQIAKWSNLLNEFDYELQFRSGAKMCHLDALSRPPTMVTTDDMLDDVMESFEDLQIRDEEDFVY</sequence>
<gene>
    <name evidence="1" type="ORF">QE152_g27814</name>
</gene>
<organism evidence="1 2">
    <name type="scientific">Popillia japonica</name>
    <name type="common">Japanese beetle</name>
    <dbReference type="NCBI Taxonomy" id="7064"/>
    <lineage>
        <taxon>Eukaryota</taxon>
        <taxon>Metazoa</taxon>
        <taxon>Ecdysozoa</taxon>
        <taxon>Arthropoda</taxon>
        <taxon>Hexapoda</taxon>
        <taxon>Insecta</taxon>
        <taxon>Pterygota</taxon>
        <taxon>Neoptera</taxon>
        <taxon>Endopterygota</taxon>
        <taxon>Coleoptera</taxon>
        <taxon>Polyphaga</taxon>
        <taxon>Scarabaeiformia</taxon>
        <taxon>Scarabaeidae</taxon>
        <taxon>Rutelinae</taxon>
        <taxon>Popillia</taxon>
    </lineage>
</organism>
<name>A0AAW1JJF0_POPJA</name>